<dbReference type="AlphaFoldDB" id="A0A699S5S2"/>
<name>A0A699S5S2_TANCI</name>
<accession>A0A699S5S2</accession>
<comment type="caution">
    <text evidence="1">The sequence shown here is derived from an EMBL/GenBank/DDBJ whole genome shotgun (WGS) entry which is preliminary data.</text>
</comment>
<dbReference type="EMBL" id="BKCJ011138635">
    <property type="protein sequence ID" value="GFC92643.1"/>
    <property type="molecule type" value="Genomic_DNA"/>
</dbReference>
<organism evidence="1">
    <name type="scientific">Tanacetum cinerariifolium</name>
    <name type="common">Dalmatian daisy</name>
    <name type="synonym">Chrysanthemum cinerariifolium</name>
    <dbReference type="NCBI Taxonomy" id="118510"/>
    <lineage>
        <taxon>Eukaryota</taxon>
        <taxon>Viridiplantae</taxon>
        <taxon>Streptophyta</taxon>
        <taxon>Embryophyta</taxon>
        <taxon>Tracheophyta</taxon>
        <taxon>Spermatophyta</taxon>
        <taxon>Magnoliopsida</taxon>
        <taxon>eudicotyledons</taxon>
        <taxon>Gunneridae</taxon>
        <taxon>Pentapetalae</taxon>
        <taxon>asterids</taxon>
        <taxon>campanulids</taxon>
        <taxon>Asterales</taxon>
        <taxon>Asteraceae</taxon>
        <taxon>Asteroideae</taxon>
        <taxon>Anthemideae</taxon>
        <taxon>Anthemidinae</taxon>
        <taxon>Tanacetum</taxon>
    </lineage>
</organism>
<proteinExistence type="predicted"/>
<evidence type="ECO:0000313" key="1">
    <source>
        <dbReference type="EMBL" id="GFC92643.1"/>
    </source>
</evidence>
<sequence length="136" mass="15512">MVCEVKSIMDAYRLSGMVEPRGLGEEPDEKKSKQALAFLFQAIPKDMVLQMASYTDPKQVWDGLKTRFLGVDRVRTARLATLRKELETMRMKEGEAVDDFVTKLNGIASRVRSLGYELEEVDLVKRLLNSMPKPFI</sequence>
<dbReference type="PANTHER" id="PTHR35317:SF44">
    <property type="entry name" value="RNA-DIRECTED DNA POLYMERASE"/>
    <property type="match status" value="1"/>
</dbReference>
<dbReference type="Pfam" id="PF14223">
    <property type="entry name" value="Retrotran_gag_2"/>
    <property type="match status" value="1"/>
</dbReference>
<dbReference type="PANTHER" id="PTHR35317">
    <property type="entry name" value="OS04G0629600 PROTEIN"/>
    <property type="match status" value="1"/>
</dbReference>
<feature type="non-terminal residue" evidence="1">
    <location>
        <position position="136"/>
    </location>
</feature>
<protein>
    <submittedName>
        <fullName evidence="1">Putative zinc finger, CCHC-type</fullName>
    </submittedName>
</protein>
<gene>
    <name evidence="1" type="ORF">Tci_864613</name>
</gene>
<reference evidence="1" key="1">
    <citation type="journal article" date="2019" name="Sci. Rep.">
        <title>Draft genome of Tanacetum cinerariifolium, the natural source of mosquito coil.</title>
        <authorList>
            <person name="Yamashiro T."/>
            <person name="Shiraishi A."/>
            <person name="Satake H."/>
            <person name="Nakayama K."/>
        </authorList>
    </citation>
    <scope>NUCLEOTIDE SEQUENCE</scope>
</reference>